<evidence type="ECO:0000313" key="4">
    <source>
        <dbReference type="Proteomes" id="UP000515264"/>
    </source>
</evidence>
<evidence type="ECO:0000313" key="1">
    <source>
        <dbReference type="EMBL" id="QMV16820.1"/>
    </source>
</evidence>
<dbReference type="AlphaFoldDB" id="A0A1N6LZM5"/>
<reference evidence="1 4" key="3">
    <citation type="journal article" date="2020" name="J. Nat. Prod.">
        <title>Genomics-Metabolomics Profiling Disclosed Marine Vibrio spartinae 3.6 as a Producer of a New Branched Side Chain Prodigiosin.</title>
        <authorList>
            <person name="Vitale G.A."/>
            <person name="Sciarretta M."/>
            <person name="Palma Esposito F."/>
            <person name="January G.G."/>
            <person name="Giaccio M."/>
            <person name="Bunk B."/>
            <person name="Sproer C."/>
            <person name="Bajerski F."/>
            <person name="Power D."/>
            <person name="Festa C."/>
            <person name="Monti M.C."/>
            <person name="D'Auria M.V."/>
            <person name="de Pascale D."/>
        </authorList>
    </citation>
    <scope>NUCLEOTIDE SEQUENCE [LARGE SCALE GENOMIC DNA]</scope>
    <source>
        <strain evidence="1 4">3.6</strain>
    </source>
</reference>
<reference evidence="1" key="2">
    <citation type="submission" date="2019-11" db="EMBL/GenBank/DDBJ databases">
        <authorList>
            <person name="January G."/>
            <person name="Bunk B."/>
        </authorList>
    </citation>
    <scope>NUCLEOTIDE SEQUENCE</scope>
    <source>
        <strain evidence="1">3.6</strain>
    </source>
</reference>
<gene>
    <name evidence="2" type="ORF">VSP9026_00226</name>
    <name evidence="1" type="ORF">Vspart_04232</name>
</gene>
<protein>
    <submittedName>
        <fullName evidence="2">Uncharacterized protein</fullName>
    </submittedName>
</protein>
<evidence type="ECO:0000313" key="2">
    <source>
        <dbReference type="EMBL" id="SIO92612.1"/>
    </source>
</evidence>
<dbReference type="RefSeq" id="WP_074371260.1">
    <property type="nucleotide sequence ID" value="NZ_AP024908.1"/>
</dbReference>
<keyword evidence="4" id="KW-1185">Reference proteome</keyword>
<dbReference type="EMBL" id="FSSB01000002">
    <property type="protein sequence ID" value="SIO92612.1"/>
    <property type="molecule type" value="Genomic_DNA"/>
</dbReference>
<proteinExistence type="predicted"/>
<dbReference type="Proteomes" id="UP000184774">
    <property type="component" value="Unassembled WGS sequence"/>
</dbReference>
<reference evidence="2 3" key="1">
    <citation type="submission" date="2016-12" db="EMBL/GenBank/DDBJ databases">
        <authorList>
            <person name="Song W.-J."/>
            <person name="Kurnit D.M."/>
        </authorList>
    </citation>
    <scope>NUCLEOTIDE SEQUENCE [LARGE SCALE GENOMIC DNA]</scope>
    <source>
        <strain evidence="2 3">CECT 9026</strain>
    </source>
</reference>
<accession>A0A1N6LZM5</accession>
<dbReference type="Proteomes" id="UP000515264">
    <property type="component" value="Chromosome 2"/>
</dbReference>
<sequence>MKKELFIGVVCAVLGSSATFGFDVLKSKYLKTDDPLSQGIVELTHISKELILEQKSLNERIASISSKSDVPSNIKVELGDIVSRVNNIVQTSAYFETKSRDIVGMAIATKSHNMNASFNSNADLILSYGQAVTLCGNENTLGIENESGRNAVIYLNNTKRYASVGAEYTFMSPMGPSLVSYLGKSADQYMFRLVCGTEVK</sequence>
<name>A0A1N6LZM5_9VIBR</name>
<dbReference type="EMBL" id="CP046269">
    <property type="protein sequence ID" value="QMV16820.1"/>
    <property type="molecule type" value="Genomic_DNA"/>
</dbReference>
<evidence type="ECO:0000313" key="3">
    <source>
        <dbReference type="Proteomes" id="UP000184774"/>
    </source>
</evidence>
<organism evidence="2 3">
    <name type="scientific">Vibrio spartinae</name>
    <dbReference type="NCBI Taxonomy" id="1918945"/>
    <lineage>
        <taxon>Bacteria</taxon>
        <taxon>Pseudomonadati</taxon>
        <taxon>Pseudomonadota</taxon>
        <taxon>Gammaproteobacteria</taxon>
        <taxon>Vibrionales</taxon>
        <taxon>Vibrionaceae</taxon>
        <taxon>Vibrio</taxon>
    </lineage>
</organism>